<dbReference type="Proteomes" id="UP000240971">
    <property type="component" value="Unassembled WGS sequence"/>
</dbReference>
<evidence type="ECO:0000256" key="1">
    <source>
        <dbReference type="SAM" id="MobiDB-lite"/>
    </source>
</evidence>
<comment type="caution">
    <text evidence="3">The sequence shown here is derived from an EMBL/GenBank/DDBJ whole genome shotgun (WGS) entry which is preliminary data.</text>
</comment>
<dbReference type="EMBL" id="PYAW01000002">
    <property type="protein sequence ID" value="PSL47357.1"/>
    <property type="molecule type" value="Genomic_DNA"/>
</dbReference>
<keyword evidence="2" id="KW-0472">Membrane</keyword>
<gene>
    <name evidence="3" type="ORF">CLV51_102203</name>
</gene>
<evidence type="ECO:0000313" key="4">
    <source>
        <dbReference type="Proteomes" id="UP000240971"/>
    </source>
</evidence>
<evidence type="ECO:0000313" key="3">
    <source>
        <dbReference type="EMBL" id="PSL47357.1"/>
    </source>
</evidence>
<protein>
    <submittedName>
        <fullName evidence="3">Uncharacterized protein</fullName>
    </submittedName>
</protein>
<dbReference type="AlphaFoldDB" id="A0A2P8HMD3"/>
<feature type="region of interest" description="Disordered" evidence="1">
    <location>
        <begin position="1"/>
        <end position="21"/>
    </location>
</feature>
<accession>A0A2P8HMD3</accession>
<proteinExistence type="predicted"/>
<organism evidence="3 4">
    <name type="scientific">Chitinophaga niastensis</name>
    <dbReference type="NCBI Taxonomy" id="536980"/>
    <lineage>
        <taxon>Bacteria</taxon>
        <taxon>Pseudomonadati</taxon>
        <taxon>Bacteroidota</taxon>
        <taxon>Chitinophagia</taxon>
        <taxon>Chitinophagales</taxon>
        <taxon>Chitinophagaceae</taxon>
        <taxon>Chitinophaga</taxon>
    </lineage>
</organism>
<name>A0A2P8HMD3_CHINA</name>
<keyword evidence="2" id="KW-0812">Transmembrane</keyword>
<keyword evidence="2" id="KW-1133">Transmembrane helix</keyword>
<feature type="compositionally biased region" description="Low complexity" evidence="1">
    <location>
        <begin position="9"/>
        <end position="19"/>
    </location>
</feature>
<reference evidence="3 4" key="1">
    <citation type="submission" date="2018-03" db="EMBL/GenBank/DDBJ databases">
        <title>Genomic Encyclopedia of Archaeal and Bacterial Type Strains, Phase II (KMG-II): from individual species to whole genera.</title>
        <authorList>
            <person name="Goeker M."/>
        </authorList>
    </citation>
    <scope>NUCLEOTIDE SEQUENCE [LARGE SCALE GENOMIC DNA]</scope>
    <source>
        <strain evidence="3 4">DSM 24859</strain>
    </source>
</reference>
<feature type="transmembrane region" description="Helical" evidence="2">
    <location>
        <begin position="74"/>
        <end position="92"/>
    </location>
</feature>
<evidence type="ECO:0000256" key="2">
    <source>
        <dbReference type="SAM" id="Phobius"/>
    </source>
</evidence>
<sequence>MAFERSKKNSTTKNNSDKNLVNTTTPYEDLIAAKLDQIPVPDMADSIWDSIEMQLDAVVDAPDKRPVPKYKGKGWYGFIGIIVAVIILWWYYNHKNHAQKNTTPLKTLPATEKAPPVTDSNTLINHIEKKNIPIAPVNIKKDTLSLNGIPNNSISFDSVSTQNLPPTEMDSLSLQNNRPQIRFFDSVYIIPPRKKPKGVKGITNDDYKISVDKDSIKKGS</sequence>
<keyword evidence="4" id="KW-1185">Reference proteome</keyword>